<feature type="domain" description="Phospholipid/glycerol acyltransferase" evidence="1">
    <location>
        <begin position="81"/>
        <end position="204"/>
    </location>
</feature>
<dbReference type="SMART" id="SM00563">
    <property type="entry name" value="PlsC"/>
    <property type="match status" value="1"/>
</dbReference>
<organism evidence="2 3">
    <name type="scientific">Stappia indica</name>
    <dbReference type="NCBI Taxonomy" id="538381"/>
    <lineage>
        <taxon>Bacteria</taxon>
        <taxon>Pseudomonadati</taxon>
        <taxon>Pseudomonadota</taxon>
        <taxon>Alphaproteobacteria</taxon>
        <taxon>Hyphomicrobiales</taxon>
        <taxon>Stappiaceae</taxon>
        <taxon>Stappia</taxon>
    </lineage>
</organism>
<sequence>MVRETELSYANEAHSWTKRTLIRWIETLSGRNYLLGYYRYWRDAIAVTSTTKWSDLLALFGVDVVVEEGSWPPENLPEGPLVMIANHPYGLGDGLAILSLAERLGRPYRILINNELLKAPEIRPYALPIDFEETAEALRTNMRTRQEALRLLAEGVTIIVFPGGGVATADRPFGRARELPWKTFTAKMIRAARATVIPLYFDGQNSPLFHMVSRVSLTLRLSMYIREFRRIMGCDLPVRVGAPISYEELAAFGDQKAMTEHLLARVVAMAPLVPRRRKRADRRRLRRISA</sequence>
<keyword evidence="3" id="KW-1185">Reference proteome</keyword>
<dbReference type="InterPro" id="IPR002123">
    <property type="entry name" value="Plipid/glycerol_acylTrfase"/>
</dbReference>
<evidence type="ECO:0000313" key="3">
    <source>
        <dbReference type="Proteomes" id="UP000219331"/>
    </source>
</evidence>
<dbReference type="AlphaFoldDB" id="A0A285TV30"/>
<evidence type="ECO:0000313" key="2">
    <source>
        <dbReference type="EMBL" id="SOC25807.1"/>
    </source>
</evidence>
<dbReference type="STRING" id="538381.GCA_001696535_01009"/>
<name>A0A285TV30_9HYPH</name>
<dbReference type="SUPFAM" id="SSF69593">
    <property type="entry name" value="Glycerol-3-phosphate (1)-acyltransferase"/>
    <property type="match status" value="1"/>
</dbReference>
<gene>
    <name evidence="2" type="ORF">SAMN05421512_11524</name>
</gene>
<dbReference type="InterPro" id="IPR045746">
    <property type="entry name" value="ACT14924-like_Acyltransf_dom"/>
</dbReference>
<dbReference type="GO" id="GO:0016746">
    <property type="term" value="F:acyltransferase activity"/>
    <property type="evidence" value="ECO:0007669"/>
    <property type="project" value="InterPro"/>
</dbReference>
<dbReference type="Pfam" id="PF19576">
    <property type="entry name" value="Acyltransf_2"/>
    <property type="match status" value="1"/>
</dbReference>
<evidence type="ECO:0000259" key="1">
    <source>
        <dbReference type="SMART" id="SM00563"/>
    </source>
</evidence>
<proteinExistence type="predicted"/>
<protein>
    <submittedName>
        <fullName evidence="2">Hemolysin</fullName>
    </submittedName>
</protein>
<dbReference type="CDD" id="cd07986">
    <property type="entry name" value="LPLAT_ACT14924-like"/>
    <property type="match status" value="1"/>
</dbReference>
<dbReference type="Proteomes" id="UP000219331">
    <property type="component" value="Unassembled WGS sequence"/>
</dbReference>
<dbReference type="EMBL" id="OBML01000015">
    <property type="protein sequence ID" value="SOC25807.1"/>
    <property type="molecule type" value="Genomic_DNA"/>
</dbReference>
<reference evidence="2 3" key="1">
    <citation type="submission" date="2017-08" db="EMBL/GenBank/DDBJ databases">
        <authorList>
            <person name="de Groot N.N."/>
        </authorList>
    </citation>
    <scope>NUCLEOTIDE SEQUENCE [LARGE SCALE GENOMIC DNA]</scope>
    <source>
        <strain evidence="2 3">USBA 352</strain>
    </source>
</reference>
<accession>A0A285TV30</accession>